<name>A0A8J6NB20_9BACT</name>
<sequence>MQRYLSIFILCQLMLCTMFTGLPLAVRTAVAAETYTISAIDTDAFDSSLLIRLRGDQPPAFTHYQLVNPARVIIDIAEAKLLPSIAPDQIAADSDLVDMKITTSDNQDLQTTRLELQVPESHTTNVDREDNDLLILIYPKPKDDTSKVADQPIDDLSLEPLIPSSKVTSGPDIPVFDSASKEETPAEKLEKTFQFSGYNNEQITVDFYKIDLHNVFRLFRQISGRNIVVDEAVKGSLTLNLSEVPWDFALDIILNLKNLKKEERFNTLVIYPASKEFIWPERAADNFSFEADTELVIAEALVIEQQEQEPAAIMQAKDLIRNARILEKNNDIEGASMLYEQALNLWPANAELANRLASIYLVDLGINARVVYFAQKGLAANPENSQAALYAGIASANMGRTAEAMEYFNQSISDETPLMEALLSYATFNEENKQFDAALTLLERHNQIYGESLTSMIATARIHDKMGQDILASGKYRAILASGFQLPPNLKNYIQARLALAPSVPKP</sequence>
<evidence type="ECO:0000256" key="2">
    <source>
        <dbReference type="ARBA" id="ARBA00023136"/>
    </source>
</evidence>
<evidence type="ECO:0000313" key="7">
    <source>
        <dbReference type="Proteomes" id="UP000599024"/>
    </source>
</evidence>
<dbReference type="InterPro" id="IPR051808">
    <property type="entry name" value="Type_IV_pilus_biogenesis"/>
</dbReference>
<dbReference type="AlphaFoldDB" id="A0A8J6NB20"/>
<protein>
    <submittedName>
        <fullName evidence="6">Secretin and TonB N-terminal domain-containing protein</fullName>
    </submittedName>
</protein>
<feature type="domain" description="Secretin/TonB short N-terminal" evidence="5">
    <location>
        <begin position="225"/>
        <end position="273"/>
    </location>
</feature>
<dbReference type="Pfam" id="PF07660">
    <property type="entry name" value="STN"/>
    <property type="match status" value="1"/>
</dbReference>
<dbReference type="InterPro" id="IPR011990">
    <property type="entry name" value="TPR-like_helical_dom_sf"/>
</dbReference>
<evidence type="ECO:0000256" key="4">
    <source>
        <dbReference type="SAM" id="SignalP"/>
    </source>
</evidence>
<dbReference type="Gene3D" id="3.30.1370.130">
    <property type="match status" value="1"/>
</dbReference>
<evidence type="ECO:0000313" key="6">
    <source>
        <dbReference type="EMBL" id="MBC8209082.1"/>
    </source>
</evidence>
<proteinExistence type="predicted"/>
<keyword evidence="3" id="KW-0998">Cell outer membrane</keyword>
<keyword evidence="4" id="KW-0732">Signal</keyword>
<feature type="signal peptide" evidence="4">
    <location>
        <begin position="1"/>
        <end position="31"/>
    </location>
</feature>
<keyword evidence="1" id="KW-0813">Transport</keyword>
<dbReference type="GO" id="GO:0019867">
    <property type="term" value="C:outer membrane"/>
    <property type="evidence" value="ECO:0007669"/>
    <property type="project" value="InterPro"/>
</dbReference>
<gene>
    <name evidence="6" type="ORF">H8E79_07950</name>
</gene>
<comment type="caution">
    <text evidence="6">The sequence shown here is derived from an EMBL/GenBank/DDBJ whole genome shotgun (WGS) entry which is preliminary data.</text>
</comment>
<dbReference type="InterPro" id="IPR011662">
    <property type="entry name" value="Secretin/TonB_short_N"/>
</dbReference>
<dbReference type="Gene3D" id="2.60.40.3500">
    <property type="match status" value="1"/>
</dbReference>
<dbReference type="PANTHER" id="PTHR30604">
    <property type="entry name" value="PROTEIN TRANSPORT PROTEIN HOFQ"/>
    <property type="match status" value="1"/>
</dbReference>
<organism evidence="6 7">
    <name type="scientific">Candidatus Desulfatifera sulfidica</name>
    <dbReference type="NCBI Taxonomy" id="2841691"/>
    <lineage>
        <taxon>Bacteria</taxon>
        <taxon>Pseudomonadati</taxon>
        <taxon>Thermodesulfobacteriota</taxon>
        <taxon>Desulfobulbia</taxon>
        <taxon>Desulfobulbales</taxon>
        <taxon>Desulfobulbaceae</taxon>
        <taxon>Candidatus Desulfatifera</taxon>
    </lineage>
</organism>
<accession>A0A8J6NB20</accession>
<keyword evidence="2" id="KW-0472">Membrane</keyword>
<feature type="chain" id="PRO_5035171813" evidence="4">
    <location>
        <begin position="32"/>
        <end position="507"/>
    </location>
</feature>
<reference evidence="6 7" key="1">
    <citation type="submission" date="2020-08" db="EMBL/GenBank/DDBJ databases">
        <title>Bridging the membrane lipid divide: bacteria of the FCB group superphylum have the potential to synthesize archaeal ether lipids.</title>
        <authorList>
            <person name="Villanueva L."/>
            <person name="Von Meijenfeldt F.A.B."/>
            <person name="Westbye A.B."/>
            <person name="Yadav S."/>
            <person name="Hopmans E.C."/>
            <person name="Dutilh B.E."/>
            <person name="Sinninghe Damste J.S."/>
        </authorList>
    </citation>
    <scope>NUCLEOTIDE SEQUENCE [LARGE SCALE GENOMIC DNA]</scope>
    <source>
        <strain evidence="6">NIOZ-UU81</strain>
    </source>
</reference>
<evidence type="ECO:0000256" key="3">
    <source>
        <dbReference type="ARBA" id="ARBA00023237"/>
    </source>
</evidence>
<dbReference type="Proteomes" id="UP000599024">
    <property type="component" value="Unassembled WGS sequence"/>
</dbReference>
<evidence type="ECO:0000256" key="1">
    <source>
        <dbReference type="ARBA" id="ARBA00022448"/>
    </source>
</evidence>
<dbReference type="EMBL" id="JACNLK010000076">
    <property type="protein sequence ID" value="MBC8209082.1"/>
    <property type="molecule type" value="Genomic_DNA"/>
</dbReference>
<evidence type="ECO:0000259" key="5">
    <source>
        <dbReference type="SMART" id="SM00965"/>
    </source>
</evidence>
<dbReference type="SUPFAM" id="SSF48452">
    <property type="entry name" value="TPR-like"/>
    <property type="match status" value="1"/>
</dbReference>
<dbReference type="Gene3D" id="1.25.40.10">
    <property type="entry name" value="Tetratricopeptide repeat domain"/>
    <property type="match status" value="1"/>
</dbReference>
<dbReference type="SMART" id="SM00965">
    <property type="entry name" value="STN"/>
    <property type="match status" value="1"/>
</dbReference>
<dbReference type="PANTHER" id="PTHR30604:SF1">
    <property type="entry name" value="DNA UTILIZATION PROTEIN HOFQ"/>
    <property type="match status" value="1"/>
</dbReference>